<comment type="caution">
    <text evidence="4">The sequence shown here is derived from an EMBL/GenBank/DDBJ whole genome shotgun (WGS) entry which is preliminary data.</text>
</comment>
<evidence type="ECO:0000259" key="3">
    <source>
        <dbReference type="SMART" id="SM01273"/>
    </source>
</evidence>
<dbReference type="InterPro" id="IPR039333">
    <property type="entry name" value="PYM1"/>
</dbReference>
<dbReference type="SMART" id="SM01273">
    <property type="entry name" value="Mago-bind"/>
    <property type="match status" value="1"/>
</dbReference>
<sequence length="223" mass="23019">MANTKDKNGKTTTSGIQTLEGGSRVIPSSTRADGSTRPERRVKPGFTPAEDVVKYQNRTAEAWRTRGSGGVPGATEVVGDGGKAGGAGKKKRRRGKKAGGASAGDAGGEEEEGEEGEEEVGGGGGDVTKEGAEDAPAATSTTATTTSAAATAAEPAKTAEQQATIAADVEKKAKGLQKKIRQAQELKSRKEKGETLLPEQLDKALRLGELIRDLEKLGIKYEG</sequence>
<dbReference type="InterPro" id="IPR015362">
    <property type="entry name" value="WIBG_mago-bd"/>
</dbReference>
<proteinExistence type="predicted"/>
<organism evidence="4 5">
    <name type="scientific">Orbilia blumenaviensis</name>
    <dbReference type="NCBI Taxonomy" id="1796055"/>
    <lineage>
        <taxon>Eukaryota</taxon>
        <taxon>Fungi</taxon>
        <taxon>Dikarya</taxon>
        <taxon>Ascomycota</taxon>
        <taxon>Pezizomycotina</taxon>
        <taxon>Orbiliomycetes</taxon>
        <taxon>Orbiliales</taxon>
        <taxon>Orbiliaceae</taxon>
        <taxon>Orbilia</taxon>
    </lineage>
</organism>
<evidence type="ECO:0000256" key="2">
    <source>
        <dbReference type="SAM" id="MobiDB-lite"/>
    </source>
</evidence>
<feature type="compositionally biased region" description="Basic residues" evidence="2">
    <location>
        <begin position="88"/>
        <end position="97"/>
    </location>
</feature>
<reference evidence="4 5" key="1">
    <citation type="submission" date="2019-10" db="EMBL/GenBank/DDBJ databases">
        <authorList>
            <person name="Palmer J.M."/>
        </authorList>
    </citation>
    <scope>NUCLEOTIDE SEQUENCE [LARGE SCALE GENOMIC DNA]</scope>
    <source>
        <strain evidence="4 5">TWF730</strain>
    </source>
</reference>
<dbReference type="GO" id="GO:1903259">
    <property type="term" value="P:exon-exon junction complex disassembly"/>
    <property type="evidence" value="ECO:0007669"/>
    <property type="project" value="InterPro"/>
</dbReference>
<feature type="domain" description="WIBG Mago-binding" evidence="3">
    <location>
        <begin position="22"/>
        <end position="48"/>
    </location>
</feature>
<dbReference type="GO" id="GO:0005737">
    <property type="term" value="C:cytoplasm"/>
    <property type="evidence" value="ECO:0007669"/>
    <property type="project" value="TreeGrafter"/>
</dbReference>
<keyword evidence="1" id="KW-0175">Coiled coil</keyword>
<feature type="region of interest" description="Disordered" evidence="2">
    <location>
        <begin position="1"/>
        <end position="159"/>
    </location>
</feature>
<feature type="compositionally biased region" description="Acidic residues" evidence="2">
    <location>
        <begin position="107"/>
        <end position="120"/>
    </location>
</feature>
<dbReference type="Pfam" id="PF09282">
    <property type="entry name" value="Mago-bind"/>
    <property type="match status" value="1"/>
</dbReference>
<gene>
    <name evidence="4" type="ORF">TWF730_008003</name>
</gene>
<dbReference type="Proteomes" id="UP001373714">
    <property type="component" value="Unassembled WGS sequence"/>
</dbReference>
<accession>A0AAV9V9I0</accession>
<keyword evidence="5" id="KW-1185">Reference proteome</keyword>
<protein>
    <recommendedName>
        <fullName evidence="3">WIBG Mago-binding domain-containing protein</fullName>
    </recommendedName>
</protein>
<dbReference type="EMBL" id="JAVHNS010000004">
    <property type="protein sequence ID" value="KAK6358680.1"/>
    <property type="molecule type" value="Genomic_DNA"/>
</dbReference>
<dbReference type="GO" id="GO:0003723">
    <property type="term" value="F:RNA binding"/>
    <property type="evidence" value="ECO:0007669"/>
    <property type="project" value="TreeGrafter"/>
</dbReference>
<dbReference type="InterPro" id="IPR036348">
    <property type="entry name" value="WIBG_N_sf"/>
</dbReference>
<feature type="compositionally biased region" description="Low complexity" evidence="2">
    <location>
        <begin position="135"/>
        <end position="159"/>
    </location>
</feature>
<evidence type="ECO:0000256" key="1">
    <source>
        <dbReference type="SAM" id="Coils"/>
    </source>
</evidence>
<dbReference type="PANTHER" id="PTHR22959:SF0">
    <property type="entry name" value="PARTNER OF Y14 AND MAGO"/>
    <property type="match status" value="1"/>
</dbReference>
<evidence type="ECO:0000313" key="5">
    <source>
        <dbReference type="Proteomes" id="UP001373714"/>
    </source>
</evidence>
<dbReference type="AlphaFoldDB" id="A0AAV9V9I0"/>
<dbReference type="SUPFAM" id="SSF101931">
    <property type="entry name" value="Pym (Within the bgcn gene intron protein, WIBG), N-terminal domain"/>
    <property type="match status" value="1"/>
</dbReference>
<dbReference type="PANTHER" id="PTHR22959">
    <property type="entry name" value="PYM PROTEIN"/>
    <property type="match status" value="1"/>
</dbReference>
<name>A0AAV9V9I0_9PEZI</name>
<dbReference type="GO" id="GO:0035145">
    <property type="term" value="C:exon-exon junction complex"/>
    <property type="evidence" value="ECO:0007669"/>
    <property type="project" value="TreeGrafter"/>
</dbReference>
<feature type="coiled-coil region" evidence="1">
    <location>
        <begin position="166"/>
        <end position="193"/>
    </location>
</feature>
<evidence type="ECO:0000313" key="4">
    <source>
        <dbReference type="EMBL" id="KAK6358680.1"/>
    </source>
</evidence>